<comment type="caution">
    <text evidence="1">The sequence shown here is derived from an EMBL/GenBank/DDBJ whole genome shotgun (WGS) entry which is preliminary data.</text>
</comment>
<gene>
    <name evidence="1" type="ORF">S01H4_29936</name>
</gene>
<sequence length="49" mass="5659">MSKKTLCWLGDGPDMASGFGNELRQFVSYLTEYNHIVLDPYQAKFLLEM</sequence>
<organism evidence="1">
    <name type="scientific">marine sediment metagenome</name>
    <dbReference type="NCBI Taxonomy" id="412755"/>
    <lineage>
        <taxon>unclassified sequences</taxon>
        <taxon>metagenomes</taxon>
        <taxon>ecological metagenomes</taxon>
    </lineage>
</organism>
<protein>
    <submittedName>
        <fullName evidence="1">Uncharacterized protein</fullName>
    </submittedName>
</protein>
<proteinExistence type="predicted"/>
<dbReference type="EMBL" id="BART01015417">
    <property type="protein sequence ID" value="GAG84174.1"/>
    <property type="molecule type" value="Genomic_DNA"/>
</dbReference>
<accession>X1AND0</accession>
<evidence type="ECO:0000313" key="1">
    <source>
        <dbReference type="EMBL" id="GAG84174.1"/>
    </source>
</evidence>
<feature type="non-terminal residue" evidence="1">
    <location>
        <position position="49"/>
    </location>
</feature>
<dbReference type="AlphaFoldDB" id="X1AND0"/>
<name>X1AND0_9ZZZZ</name>
<reference evidence="1" key="1">
    <citation type="journal article" date="2014" name="Front. Microbiol.">
        <title>High frequency of phylogenetically diverse reductive dehalogenase-homologous genes in deep subseafloor sedimentary metagenomes.</title>
        <authorList>
            <person name="Kawai M."/>
            <person name="Futagami T."/>
            <person name="Toyoda A."/>
            <person name="Takaki Y."/>
            <person name="Nishi S."/>
            <person name="Hori S."/>
            <person name="Arai W."/>
            <person name="Tsubouchi T."/>
            <person name="Morono Y."/>
            <person name="Uchiyama I."/>
            <person name="Ito T."/>
            <person name="Fujiyama A."/>
            <person name="Inagaki F."/>
            <person name="Takami H."/>
        </authorList>
    </citation>
    <scope>NUCLEOTIDE SEQUENCE</scope>
    <source>
        <strain evidence="1">Expedition CK06-06</strain>
    </source>
</reference>